<dbReference type="RefSeq" id="WP_270044821.1">
    <property type="nucleotide sequence ID" value="NZ_JAPDOD010000048.1"/>
</dbReference>
<gene>
    <name evidence="2" type="ORF">OM076_35155</name>
</gene>
<evidence type="ECO:0000313" key="3">
    <source>
        <dbReference type="Proteomes" id="UP001149140"/>
    </source>
</evidence>
<sequence length="263" mass="28491">MLRALGLTLLLLPAFAGTAHALPRAHPPDVKVLRAQGVRVDWPLTASARFPANRVATLAVSVKSPRRAVKLSLAAVDSRGRDVERFKVERLRRGTFATELAGRSGERFALRLDVGGKRYGSWITLADDPGFACEHGDAAGPAISVEPTVLRADQAFAIRFANPGDCTLGVAEWTDVAWERATPEGGWEPVQLDCATGDVWTSTGTTTICDSLPNLHLVAPKTERTLTREVPGGLTPGHYRLTINYSYFDTRVPVVQREVDVVA</sequence>
<dbReference type="EMBL" id="JAPDOD010000048">
    <property type="protein sequence ID" value="MDA0165561.1"/>
    <property type="molecule type" value="Genomic_DNA"/>
</dbReference>
<comment type="caution">
    <text evidence="2">The sequence shown here is derived from an EMBL/GenBank/DDBJ whole genome shotgun (WGS) entry which is preliminary data.</text>
</comment>
<keyword evidence="3" id="KW-1185">Reference proteome</keyword>
<dbReference type="AlphaFoldDB" id="A0A9X3MYY3"/>
<feature type="chain" id="PRO_5040871206" evidence="1">
    <location>
        <begin position="22"/>
        <end position="263"/>
    </location>
</feature>
<evidence type="ECO:0000313" key="2">
    <source>
        <dbReference type="EMBL" id="MDA0165561.1"/>
    </source>
</evidence>
<name>A0A9X3MYY3_9ACTN</name>
<organism evidence="2 3">
    <name type="scientific">Solirubrobacter ginsenosidimutans</name>
    <dbReference type="NCBI Taxonomy" id="490573"/>
    <lineage>
        <taxon>Bacteria</taxon>
        <taxon>Bacillati</taxon>
        <taxon>Actinomycetota</taxon>
        <taxon>Thermoleophilia</taxon>
        <taxon>Solirubrobacterales</taxon>
        <taxon>Solirubrobacteraceae</taxon>
        <taxon>Solirubrobacter</taxon>
    </lineage>
</organism>
<proteinExistence type="predicted"/>
<reference evidence="2" key="1">
    <citation type="submission" date="2022-10" db="EMBL/GenBank/DDBJ databases">
        <title>The WGS of Solirubrobacter ginsenosidimutans DSM 21036.</title>
        <authorList>
            <person name="Jiang Z."/>
        </authorList>
    </citation>
    <scope>NUCLEOTIDE SEQUENCE</scope>
    <source>
        <strain evidence="2">DSM 21036</strain>
    </source>
</reference>
<feature type="signal peptide" evidence="1">
    <location>
        <begin position="1"/>
        <end position="21"/>
    </location>
</feature>
<accession>A0A9X3MYY3</accession>
<keyword evidence="1" id="KW-0732">Signal</keyword>
<protein>
    <submittedName>
        <fullName evidence="2">Uncharacterized protein</fullName>
    </submittedName>
</protein>
<evidence type="ECO:0000256" key="1">
    <source>
        <dbReference type="SAM" id="SignalP"/>
    </source>
</evidence>
<dbReference type="Proteomes" id="UP001149140">
    <property type="component" value="Unassembled WGS sequence"/>
</dbReference>